<dbReference type="GO" id="GO:0009055">
    <property type="term" value="F:electron transfer activity"/>
    <property type="evidence" value="ECO:0007669"/>
    <property type="project" value="TreeGrafter"/>
</dbReference>
<evidence type="ECO:0000256" key="3">
    <source>
        <dbReference type="ARBA" id="ARBA00022448"/>
    </source>
</evidence>
<evidence type="ECO:0000256" key="5">
    <source>
        <dbReference type="ARBA" id="ARBA00022617"/>
    </source>
</evidence>
<dbReference type="GO" id="GO:0005886">
    <property type="term" value="C:plasma membrane"/>
    <property type="evidence" value="ECO:0007669"/>
    <property type="project" value="UniProtKB-SubCell"/>
</dbReference>
<gene>
    <name evidence="14" type="ORF">B9G79_05135</name>
</gene>
<evidence type="ECO:0000256" key="4">
    <source>
        <dbReference type="ARBA" id="ARBA00022475"/>
    </source>
</evidence>
<dbReference type="SUPFAM" id="SSF48695">
    <property type="entry name" value="Multiheme cytochromes"/>
    <property type="match status" value="1"/>
</dbReference>
<keyword evidence="9 12" id="KW-1133">Transmembrane helix</keyword>
<dbReference type="GO" id="GO:0009061">
    <property type="term" value="P:anaerobic respiration"/>
    <property type="evidence" value="ECO:0007669"/>
    <property type="project" value="TreeGrafter"/>
</dbReference>
<evidence type="ECO:0000256" key="1">
    <source>
        <dbReference type="ARBA" id="ARBA00004236"/>
    </source>
</evidence>
<feature type="transmembrane region" description="Helical" evidence="12">
    <location>
        <begin position="7"/>
        <end position="29"/>
    </location>
</feature>
<dbReference type="InterPro" id="IPR005126">
    <property type="entry name" value="NapC/NirT_cyt_c_N"/>
</dbReference>
<evidence type="ECO:0000256" key="8">
    <source>
        <dbReference type="ARBA" id="ARBA00022982"/>
    </source>
</evidence>
<keyword evidence="5" id="KW-0349">Heme</keyword>
<keyword evidence="4" id="KW-1003">Cell membrane</keyword>
<organism evidence="14 15">
    <name type="scientific">Bdellovibrio bacteriovorus</name>
    <dbReference type="NCBI Taxonomy" id="959"/>
    <lineage>
        <taxon>Bacteria</taxon>
        <taxon>Pseudomonadati</taxon>
        <taxon>Bdellovibrionota</taxon>
        <taxon>Bdellovibrionia</taxon>
        <taxon>Bdellovibrionales</taxon>
        <taxon>Pseudobdellovibrionaceae</taxon>
        <taxon>Bdellovibrio</taxon>
    </lineage>
</organism>
<evidence type="ECO:0000256" key="2">
    <source>
        <dbReference type="ARBA" id="ARBA00007395"/>
    </source>
</evidence>
<keyword evidence="10" id="KW-0408">Iron</keyword>
<evidence type="ECO:0000256" key="12">
    <source>
        <dbReference type="SAM" id="Phobius"/>
    </source>
</evidence>
<dbReference type="Proteomes" id="UP000197003">
    <property type="component" value="Chromosome"/>
</dbReference>
<dbReference type="NCBIfam" id="TIGR03153">
    <property type="entry name" value="cytochr_NrfH"/>
    <property type="match status" value="1"/>
</dbReference>
<evidence type="ECO:0000256" key="7">
    <source>
        <dbReference type="ARBA" id="ARBA00022723"/>
    </source>
</evidence>
<protein>
    <submittedName>
        <fullName evidence="14">Cytochrome c nitrite reductase small subunit</fullName>
    </submittedName>
</protein>
<dbReference type="InterPro" id="IPR038266">
    <property type="entry name" value="NapC/NirT_cytc_sf"/>
</dbReference>
<dbReference type="InterPro" id="IPR051174">
    <property type="entry name" value="Cytochrome_c-type_ET"/>
</dbReference>
<keyword evidence="11 12" id="KW-0472">Membrane</keyword>
<feature type="domain" description="NapC/NirT cytochrome c N-terminal" evidence="13">
    <location>
        <begin position="5"/>
        <end position="149"/>
    </location>
</feature>
<dbReference type="GO" id="GO:0046872">
    <property type="term" value="F:metal ion binding"/>
    <property type="evidence" value="ECO:0007669"/>
    <property type="project" value="UniProtKB-KW"/>
</dbReference>
<evidence type="ECO:0000256" key="10">
    <source>
        <dbReference type="ARBA" id="ARBA00023004"/>
    </source>
</evidence>
<dbReference type="OrthoDB" id="9782159at2"/>
<dbReference type="PANTHER" id="PTHR30333:SF1">
    <property type="entry name" value="CYTOCHROME C-TYPE PROTEIN NAPC"/>
    <property type="match status" value="1"/>
</dbReference>
<evidence type="ECO:0000313" key="15">
    <source>
        <dbReference type="Proteomes" id="UP000197003"/>
    </source>
</evidence>
<dbReference type="PANTHER" id="PTHR30333">
    <property type="entry name" value="CYTOCHROME C-TYPE PROTEIN"/>
    <property type="match status" value="1"/>
</dbReference>
<keyword evidence="3" id="KW-0813">Transport</keyword>
<evidence type="ECO:0000256" key="9">
    <source>
        <dbReference type="ARBA" id="ARBA00022989"/>
    </source>
</evidence>
<evidence type="ECO:0000259" key="13">
    <source>
        <dbReference type="Pfam" id="PF03264"/>
    </source>
</evidence>
<comment type="subcellular location">
    <subcellularLocation>
        <location evidence="1">Cell membrane</location>
    </subcellularLocation>
</comment>
<evidence type="ECO:0000313" key="14">
    <source>
        <dbReference type="EMBL" id="ASD62994.1"/>
    </source>
</evidence>
<dbReference type="Pfam" id="PF03264">
    <property type="entry name" value="Cytochrom_NNT"/>
    <property type="match status" value="1"/>
</dbReference>
<comment type="similarity">
    <text evidence="2">Belongs to the NapC/NirT/NrfH family.</text>
</comment>
<keyword evidence="8" id="KW-0249">Electron transport</keyword>
<dbReference type="PROSITE" id="PS51257">
    <property type="entry name" value="PROKAR_LIPOPROTEIN"/>
    <property type="match status" value="1"/>
</dbReference>
<accession>A0A1Z3N6A4</accession>
<keyword evidence="6 12" id="KW-0812">Transmembrane</keyword>
<sequence length="151" mass="17118">MSNFSKLNLLILVLFGVVIGLGCYSFIYAKGYSYLSDDPKACVNCHVMRENLDSWQKSAHHHVAKCNDCHLPHNIVGKYAVKALNGWNHSVAFTLQNFHEPILIKEHSLKVVKNSCLNCHQPMVQAMDRTDKNHNEEANCLHCHRGVGHVR</sequence>
<reference evidence="14 15" key="1">
    <citation type="submission" date="2017-04" db="EMBL/GenBank/DDBJ databases">
        <title>Whole genome sequence of Bdellovibrio bacteriovorus strain SSB218315.</title>
        <authorList>
            <person name="Oyedara O."/>
            <person name="Rodriguez-Perez M.A."/>
        </authorList>
    </citation>
    <scope>NUCLEOTIDE SEQUENCE [LARGE SCALE GENOMIC DNA]</scope>
    <source>
        <strain evidence="14 15">SSB218315</strain>
    </source>
</reference>
<dbReference type="GO" id="GO:0022900">
    <property type="term" value="P:electron transport chain"/>
    <property type="evidence" value="ECO:0007669"/>
    <property type="project" value="InterPro"/>
</dbReference>
<dbReference type="AlphaFoldDB" id="A0A1Z3N6A4"/>
<name>A0A1Z3N6A4_BDEBC</name>
<evidence type="ECO:0000256" key="11">
    <source>
        <dbReference type="ARBA" id="ARBA00023136"/>
    </source>
</evidence>
<keyword evidence="7" id="KW-0479">Metal-binding</keyword>
<dbReference type="EMBL" id="CP020946">
    <property type="protein sequence ID" value="ASD62994.1"/>
    <property type="molecule type" value="Genomic_DNA"/>
</dbReference>
<proteinExistence type="inferred from homology"/>
<dbReference type="InterPro" id="IPR017571">
    <property type="entry name" value="NrfH"/>
</dbReference>
<dbReference type="Gene3D" id="1.10.3820.10">
    <property type="entry name" value="Di-heme elbow motif domain"/>
    <property type="match status" value="1"/>
</dbReference>
<dbReference type="RefSeq" id="WP_088564580.1">
    <property type="nucleotide sequence ID" value="NZ_CP020946.1"/>
</dbReference>
<evidence type="ECO:0000256" key="6">
    <source>
        <dbReference type="ARBA" id="ARBA00022692"/>
    </source>
</evidence>
<dbReference type="InterPro" id="IPR036280">
    <property type="entry name" value="Multihaem_cyt_sf"/>
</dbReference>